<evidence type="ECO:0000313" key="9">
    <source>
        <dbReference type="Proteomes" id="UP000324222"/>
    </source>
</evidence>
<accession>A0A5B7ED89</accession>
<keyword evidence="6" id="KW-0732">Signal</keyword>
<protein>
    <submittedName>
        <fullName evidence="8">Clotting factor B</fullName>
    </submittedName>
</protein>
<dbReference type="GO" id="GO:0006508">
    <property type="term" value="P:proteolysis"/>
    <property type="evidence" value="ECO:0007669"/>
    <property type="project" value="UniProtKB-KW"/>
</dbReference>
<dbReference type="SUPFAM" id="SSF50494">
    <property type="entry name" value="Trypsin-like serine proteases"/>
    <property type="match status" value="1"/>
</dbReference>
<dbReference type="PROSITE" id="PS50240">
    <property type="entry name" value="TRYPSIN_DOM"/>
    <property type="match status" value="1"/>
</dbReference>
<keyword evidence="3" id="KW-0645">Protease</keyword>
<dbReference type="Gene3D" id="2.40.10.10">
    <property type="entry name" value="Trypsin-like serine proteases"/>
    <property type="match status" value="1"/>
</dbReference>
<dbReference type="GO" id="GO:0004252">
    <property type="term" value="F:serine-type endopeptidase activity"/>
    <property type="evidence" value="ECO:0007669"/>
    <property type="project" value="InterPro"/>
</dbReference>
<evidence type="ECO:0000256" key="1">
    <source>
        <dbReference type="ARBA" id="ARBA00004613"/>
    </source>
</evidence>
<dbReference type="SMART" id="SM00020">
    <property type="entry name" value="Tryp_SPc"/>
    <property type="match status" value="1"/>
</dbReference>
<dbReference type="Pfam" id="PF00089">
    <property type="entry name" value="Trypsin"/>
    <property type="match status" value="1"/>
</dbReference>
<dbReference type="EMBL" id="VSRR010002440">
    <property type="protein sequence ID" value="MPC31468.1"/>
    <property type="molecule type" value="Genomic_DNA"/>
</dbReference>
<evidence type="ECO:0000256" key="3">
    <source>
        <dbReference type="ARBA" id="ARBA00022670"/>
    </source>
</evidence>
<evidence type="ECO:0000256" key="2">
    <source>
        <dbReference type="ARBA" id="ARBA00022525"/>
    </source>
</evidence>
<feature type="signal peptide" evidence="6">
    <location>
        <begin position="1"/>
        <end position="17"/>
    </location>
</feature>
<dbReference type="AlphaFoldDB" id="A0A5B7ED89"/>
<sequence length="187" mass="20836">MLLPRVVLLLVLGTVQAGTYRDTGRSRNTDVLVVRLGEHDYNSLNERTPHQDFGVVETVFYPNYSHPQAYHDLALLRLDSKVSTQRSISPVCLPWGKESDRVLTDQVVTLTGWGDTRFGGQPSSILQEVKVTVFSPIQCDHSYSNLPQYAETWPQGIGQETVCAGDPNGGRDACQVRMTNLNLILYS</sequence>
<dbReference type="PANTHER" id="PTHR24264">
    <property type="entry name" value="TRYPSIN-RELATED"/>
    <property type="match status" value="1"/>
</dbReference>
<keyword evidence="5" id="KW-0720">Serine protease</keyword>
<dbReference type="InterPro" id="IPR001254">
    <property type="entry name" value="Trypsin_dom"/>
</dbReference>
<name>A0A5B7ED89_PORTR</name>
<evidence type="ECO:0000256" key="5">
    <source>
        <dbReference type="ARBA" id="ARBA00022825"/>
    </source>
</evidence>
<gene>
    <name evidence="8" type="primary">CFB_5</name>
    <name evidence="8" type="ORF">E2C01_024758</name>
</gene>
<evidence type="ECO:0000256" key="4">
    <source>
        <dbReference type="ARBA" id="ARBA00022801"/>
    </source>
</evidence>
<evidence type="ECO:0000256" key="6">
    <source>
        <dbReference type="SAM" id="SignalP"/>
    </source>
</evidence>
<keyword evidence="9" id="KW-1185">Reference proteome</keyword>
<dbReference type="InterPro" id="IPR043504">
    <property type="entry name" value="Peptidase_S1_PA_chymotrypsin"/>
</dbReference>
<dbReference type="PANTHER" id="PTHR24264:SF65">
    <property type="entry name" value="SRCR DOMAIN-CONTAINING PROTEIN"/>
    <property type="match status" value="1"/>
</dbReference>
<dbReference type="GO" id="GO:0005615">
    <property type="term" value="C:extracellular space"/>
    <property type="evidence" value="ECO:0007669"/>
    <property type="project" value="TreeGrafter"/>
</dbReference>
<comment type="caution">
    <text evidence="8">The sequence shown here is derived from an EMBL/GenBank/DDBJ whole genome shotgun (WGS) entry which is preliminary data.</text>
</comment>
<organism evidence="8 9">
    <name type="scientific">Portunus trituberculatus</name>
    <name type="common">Swimming crab</name>
    <name type="synonym">Neptunus trituberculatus</name>
    <dbReference type="NCBI Taxonomy" id="210409"/>
    <lineage>
        <taxon>Eukaryota</taxon>
        <taxon>Metazoa</taxon>
        <taxon>Ecdysozoa</taxon>
        <taxon>Arthropoda</taxon>
        <taxon>Crustacea</taxon>
        <taxon>Multicrustacea</taxon>
        <taxon>Malacostraca</taxon>
        <taxon>Eumalacostraca</taxon>
        <taxon>Eucarida</taxon>
        <taxon>Decapoda</taxon>
        <taxon>Pleocyemata</taxon>
        <taxon>Brachyura</taxon>
        <taxon>Eubrachyura</taxon>
        <taxon>Portunoidea</taxon>
        <taxon>Portunidae</taxon>
        <taxon>Portuninae</taxon>
        <taxon>Portunus</taxon>
    </lineage>
</organism>
<feature type="chain" id="PRO_5023117564" evidence="6">
    <location>
        <begin position="18"/>
        <end position="187"/>
    </location>
</feature>
<keyword evidence="2" id="KW-0964">Secreted</keyword>
<reference evidence="8 9" key="1">
    <citation type="submission" date="2019-05" db="EMBL/GenBank/DDBJ databases">
        <title>Another draft genome of Portunus trituberculatus and its Hox gene families provides insights of decapod evolution.</title>
        <authorList>
            <person name="Jeong J.-H."/>
            <person name="Song I."/>
            <person name="Kim S."/>
            <person name="Choi T."/>
            <person name="Kim D."/>
            <person name="Ryu S."/>
            <person name="Kim W."/>
        </authorList>
    </citation>
    <scope>NUCLEOTIDE SEQUENCE [LARGE SCALE GENOMIC DNA]</scope>
    <source>
        <tissue evidence="8">Muscle</tissue>
    </source>
</reference>
<evidence type="ECO:0000313" key="8">
    <source>
        <dbReference type="EMBL" id="MPC31468.1"/>
    </source>
</evidence>
<comment type="subcellular location">
    <subcellularLocation>
        <location evidence="1">Secreted</location>
    </subcellularLocation>
</comment>
<keyword evidence="4" id="KW-0378">Hydrolase</keyword>
<proteinExistence type="predicted"/>
<dbReference type="Proteomes" id="UP000324222">
    <property type="component" value="Unassembled WGS sequence"/>
</dbReference>
<dbReference type="InterPro" id="IPR009003">
    <property type="entry name" value="Peptidase_S1_PA"/>
</dbReference>
<dbReference type="InterPro" id="IPR050127">
    <property type="entry name" value="Serine_Proteases_S1"/>
</dbReference>
<evidence type="ECO:0000259" key="7">
    <source>
        <dbReference type="PROSITE" id="PS50240"/>
    </source>
</evidence>
<dbReference type="OrthoDB" id="6339870at2759"/>
<feature type="domain" description="Peptidase S1" evidence="7">
    <location>
        <begin position="1"/>
        <end position="175"/>
    </location>
</feature>